<keyword evidence="4" id="KW-1185">Reference proteome</keyword>
<reference evidence="3" key="1">
    <citation type="submission" date="2023-04" db="EMBL/GenBank/DDBJ databases">
        <title>Candida boidinii NBRC 10035.</title>
        <authorList>
            <person name="Ichikawa N."/>
            <person name="Sato H."/>
            <person name="Tonouchi N."/>
        </authorList>
    </citation>
    <scope>NUCLEOTIDE SEQUENCE</scope>
    <source>
        <strain evidence="3">NBRC 10035</strain>
    </source>
</reference>
<dbReference type="InterPro" id="IPR056530">
    <property type="entry name" value="UBR4-like_dom"/>
</dbReference>
<organism evidence="3 4">
    <name type="scientific">Candida boidinii</name>
    <name type="common">Yeast</name>
    <dbReference type="NCBI Taxonomy" id="5477"/>
    <lineage>
        <taxon>Eukaryota</taxon>
        <taxon>Fungi</taxon>
        <taxon>Dikarya</taxon>
        <taxon>Ascomycota</taxon>
        <taxon>Saccharomycotina</taxon>
        <taxon>Pichiomycetes</taxon>
        <taxon>Pichiales</taxon>
        <taxon>Pichiaceae</taxon>
        <taxon>Ogataea</taxon>
        <taxon>Ogataea/Candida clade</taxon>
    </lineage>
</organism>
<feature type="domain" description="E3 ubiquitin-protein ligase UBR4-like" evidence="2">
    <location>
        <begin position="10"/>
        <end position="110"/>
    </location>
</feature>
<dbReference type="Proteomes" id="UP001165120">
    <property type="component" value="Unassembled WGS sequence"/>
</dbReference>
<protein>
    <submittedName>
        <fullName evidence="3">Unnamed protein product</fullName>
    </submittedName>
</protein>
<evidence type="ECO:0000259" key="2">
    <source>
        <dbReference type="Pfam" id="PF24079"/>
    </source>
</evidence>
<feature type="region of interest" description="Disordered" evidence="1">
    <location>
        <begin position="317"/>
        <end position="359"/>
    </location>
</feature>
<evidence type="ECO:0000313" key="3">
    <source>
        <dbReference type="EMBL" id="GME73586.1"/>
    </source>
</evidence>
<accession>A0A9W6T5M2</accession>
<dbReference type="EMBL" id="BSXN01001561">
    <property type="protein sequence ID" value="GME73586.1"/>
    <property type="molecule type" value="Genomic_DNA"/>
</dbReference>
<comment type="caution">
    <text evidence="3">The sequence shown here is derived from an EMBL/GenBank/DDBJ whole genome shotgun (WGS) entry which is preliminary data.</text>
</comment>
<evidence type="ECO:0000256" key="1">
    <source>
        <dbReference type="SAM" id="MobiDB-lite"/>
    </source>
</evidence>
<feature type="region of interest" description="Disordered" evidence="1">
    <location>
        <begin position="405"/>
        <end position="427"/>
    </location>
</feature>
<sequence length="592" mass="68130">MTDNIDKLLINTLNNLNDSINESNKIYQELINSIKILNNSIESMKIPKSKQTKSDEAQSNTFNNSNNNTIPNNQVIKLKYISNYENKYENINNFLQKWVYIRRKLFRYKLKNFINNFRNLKFNCNYGFKINNTIYKLLDNLITYDNDIGPVSDTDQVHDRDMPGKLLMTHLIKFLTNCREGDAILDHADIQESIVNSDTIVEIESQLSKYIPEEYNQKLEILQIIKNYYKLSEPELKPIITKMRKIKTKKKIDKLFSESKDVDLNQGLLKVDSKSEMSLIDNTSSRNNSVIELGDITSDSYNISNISLIDEVEDGNESYRSVHSEHSKGSQTSEFSEINNSHGDGTMDNSSNGFNQGTVSSLSLRSKSDIKILNGSIEEQHQASNKLRHKTSGLLNLTIQLFESSNKNKDKSKNENKNNSKITNVRSHSNINNFQEFDESFEEAANVSERDKETTTSTTISGDIIPDVVKQDELILIAAVSSSITRYKEILFEYKDIEEYKEFFGSRIEGTGYLIIDKKRNLQISNHNEHSDKDNDRDNEIRIHTYYIPTCDKTVISDKYLNVIRSLNKLKVVNDSNYIPARNIKIPLTSSR</sequence>
<feature type="region of interest" description="Disordered" evidence="1">
    <location>
        <begin position="47"/>
        <end position="68"/>
    </location>
</feature>
<feature type="compositionally biased region" description="Low complexity" evidence="1">
    <location>
        <begin position="59"/>
        <end position="68"/>
    </location>
</feature>
<feature type="compositionally biased region" description="Basic and acidic residues" evidence="1">
    <location>
        <begin position="406"/>
        <end position="418"/>
    </location>
</feature>
<evidence type="ECO:0000313" key="4">
    <source>
        <dbReference type="Proteomes" id="UP001165120"/>
    </source>
</evidence>
<gene>
    <name evidence="3" type="ORF">Cboi02_000409900</name>
</gene>
<name>A0A9W6T5M2_CANBO</name>
<dbReference type="AlphaFoldDB" id="A0A9W6T5M2"/>
<dbReference type="Pfam" id="PF24079">
    <property type="entry name" value="UBR4"/>
    <property type="match status" value="1"/>
</dbReference>
<feature type="compositionally biased region" description="Polar residues" evidence="1">
    <location>
        <begin position="329"/>
        <end position="359"/>
    </location>
</feature>
<proteinExistence type="predicted"/>